<keyword evidence="3" id="KW-1185">Reference proteome</keyword>
<accession>A0A6A6P4E0</accession>
<dbReference type="EMBL" id="MU001677">
    <property type="protein sequence ID" value="KAF2458612.1"/>
    <property type="molecule type" value="Genomic_DNA"/>
</dbReference>
<name>A0A6A6P4E0_9PEZI</name>
<sequence>MAYLRGDPVFFGESEGLFPEYAEVLPAPNRRFWVEGEKAGKNEASDDDLEGIRKKRRSHSNSTDGNRTEILESSGSGVATPYQQQTTAPQALAIATTMAYNMNAPTVASRDPTTFVAPDFQPTSSQSDPKNRRLEDMVGQTFRNESIVMQSQLQAKVQQTQLQTRRPANNQPDVRPGNYSTTGMETMACPATQPHQGHGYRPQQLLAPLTVQHRFRPGLPHSGNSMMDDNGTMRAHPGGFGFGYGRTHGAPLQPPSSYLPEFPPDNPTHGVVQVQPQLRARNRPFAPLGPSRLRVESRPLSCSGSEIIGNQIPQMDKGQMSTNASFDGSVALPEMGGFRSILSEGHDKVGTVAAGEEESKDKYGKCQGLDAEQTPKASLFLESSGGRAGNKMVPADELDKKNAVNNSSAQPQPRQEFYHRHGYSQANPIVGEIYRSAPGDVGFSHSLHPPGHPQLDHPPFHNNPTFYLDQPGSSLPTTIGSASNRNLFQRCFPPINIPPSNNTFSRVPPALGYWIDGLASRLLTWFNVQSDPALALRIQMPPAAARPSCLFGRSRLHDPATSTAHWLETQQGQSLSTTSYLPTFRAPVADKSPAVRRISFYKVDGTANDPRLAPTTYGHQINEKKPVLIGEVSMFNGFNTAEGSWIPDGKAGIFQVEMPPNGGSATGKRSDVLAVSKKINCD</sequence>
<proteinExistence type="predicted"/>
<dbReference type="AlphaFoldDB" id="A0A6A6P4E0"/>
<evidence type="ECO:0000313" key="3">
    <source>
        <dbReference type="Proteomes" id="UP000799766"/>
    </source>
</evidence>
<dbReference type="Proteomes" id="UP000799766">
    <property type="component" value="Unassembled WGS sequence"/>
</dbReference>
<gene>
    <name evidence="2" type="ORF">BDY21DRAFT_340777</name>
</gene>
<protein>
    <submittedName>
        <fullName evidence="2">Uncharacterized protein</fullName>
    </submittedName>
</protein>
<evidence type="ECO:0000256" key="1">
    <source>
        <dbReference type="SAM" id="MobiDB-lite"/>
    </source>
</evidence>
<organism evidence="2 3">
    <name type="scientific">Lineolata rhizophorae</name>
    <dbReference type="NCBI Taxonomy" id="578093"/>
    <lineage>
        <taxon>Eukaryota</taxon>
        <taxon>Fungi</taxon>
        <taxon>Dikarya</taxon>
        <taxon>Ascomycota</taxon>
        <taxon>Pezizomycotina</taxon>
        <taxon>Dothideomycetes</taxon>
        <taxon>Dothideomycetes incertae sedis</taxon>
        <taxon>Lineolatales</taxon>
        <taxon>Lineolataceae</taxon>
        <taxon>Lineolata</taxon>
    </lineage>
</organism>
<reference evidence="2" key="1">
    <citation type="journal article" date="2020" name="Stud. Mycol.">
        <title>101 Dothideomycetes genomes: a test case for predicting lifestyles and emergence of pathogens.</title>
        <authorList>
            <person name="Haridas S."/>
            <person name="Albert R."/>
            <person name="Binder M."/>
            <person name="Bloem J."/>
            <person name="Labutti K."/>
            <person name="Salamov A."/>
            <person name="Andreopoulos B."/>
            <person name="Baker S."/>
            <person name="Barry K."/>
            <person name="Bills G."/>
            <person name="Bluhm B."/>
            <person name="Cannon C."/>
            <person name="Castanera R."/>
            <person name="Culley D."/>
            <person name="Daum C."/>
            <person name="Ezra D."/>
            <person name="Gonzalez J."/>
            <person name="Henrissat B."/>
            <person name="Kuo A."/>
            <person name="Liang C."/>
            <person name="Lipzen A."/>
            <person name="Lutzoni F."/>
            <person name="Magnuson J."/>
            <person name="Mondo S."/>
            <person name="Nolan M."/>
            <person name="Ohm R."/>
            <person name="Pangilinan J."/>
            <person name="Park H.-J."/>
            <person name="Ramirez L."/>
            <person name="Alfaro M."/>
            <person name="Sun H."/>
            <person name="Tritt A."/>
            <person name="Yoshinaga Y."/>
            <person name="Zwiers L.-H."/>
            <person name="Turgeon B."/>
            <person name="Goodwin S."/>
            <person name="Spatafora J."/>
            <person name="Crous P."/>
            <person name="Grigoriev I."/>
        </authorList>
    </citation>
    <scope>NUCLEOTIDE SEQUENCE</scope>
    <source>
        <strain evidence="2">ATCC 16933</strain>
    </source>
</reference>
<feature type="compositionally biased region" description="Polar residues" evidence="1">
    <location>
        <begin position="60"/>
        <end position="77"/>
    </location>
</feature>
<feature type="region of interest" description="Disordered" evidence="1">
    <location>
        <begin position="40"/>
        <end position="84"/>
    </location>
</feature>
<evidence type="ECO:0000313" key="2">
    <source>
        <dbReference type="EMBL" id="KAF2458612.1"/>
    </source>
</evidence>